<feature type="region of interest" description="Disordered" evidence="1">
    <location>
        <begin position="114"/>
        <end position="136"/>
    </location>
</feature>
<sequence length="230" mass="26806">MLAAKRLKERDGPWTDEEISYVRRLSLDFKAGLLPDVPRGTSIRPWLARKLRCDPMRISKKFKKGSKLLGIHKYKFKEEIFNGLSPEIKHMRECELKALEAKFEEKVELDRNGGIHRRRRRRKNNQAKEADAHQDGVSVAATAEPNAIETIIPVFEMPFLHEDYQEIELLLDDVIMAELAAMDKQVDYTTDFSVAYEHFPLKTFRPVHPDWTGMFTFGDDSYDYYNVIVV</sequence>
<protein>
    <submittedName>
        <fullName evidence="2">Uncharacterized protein</fullName>
    </submittedName>
</protein>
<evidence type="ECO:0000256" key="1">
    <source>
        <dbReference type="SAM" id="MobiDB-lite"/>
    </source>
</evidence>
<dbReference type="VEuPathDB" id="FungiDB:AeMF1_018957"/>
<dbReference type="AlphaFoldDB" id="A0A6G0XH38"/>
<dbReference type="PANTHER" id="PTHR35213">
    <property type="entry name" value="RING-TYPE DOMAIN-CONTAINING PROTEIN-RELATED"/>
    <property type="match status" value="1"/>
</dbReference>
<dbReference type="PANTHER" id="PTHR35213:SF5">
    <property type="entry name" value="RING-TYPE DOMAIN-CONTAINING PROTEIN"/>
    <property type="match status" value="1"/>
</dbReference>
<name>A0A6G0XH38_9STRA</name>
<reference evidence="2 3" key="1">
    <citation type="submission" date="2019-07" db="EMBL/GenBank/DDBJ databases">
        <title>Genomics analysis of Aphanomyces spp. identifies a new class of oomycete effector associated with host adaptation.</title>
        <authorList>
            <person name="Gaulin E."/>
        </authorList>
    </citation>
    <scope>NUCLEOTIDE SEQUENCE [LARGE SCALE GENOMIC DNA]</scope>
    <source>
        <strain evidence="2 3">ATCC 201684</strain>
    </source>
</reference>
<keyword evidence="3" id="KW-1185">Reference proteome</keyword>
<organism evidence="2 3">
    <name type="scientific">Aphanomyces euteiches</name>
    <dbReference type="NCBI Taxonomy" id="100861"/>
    <lineage>
        <taxon>Eukaryota</taxon>
        <taxon>Sar</taxon>
        <taxon>Stramenopiles</taxon>
        <taxon>Oomycota</taxon>
        <taxon>Saprolegniomycetes</taxon>
        <taxon>Saprolegniales</taxon>
        <taxon>Verrucalvaceae</taxon>
        <taxon>Aphanomyces</taxon>
    </lineage>
</organism>
<dbReference type="EMBL" id="VJMJ01000063">
    <property type="protein sequence ID" value="KAF0739514.1"/>
    <property type="molecule type" value="Genomic_DNA"/>
</dbReference>
<proteinExistence type="predicted"/>
<evidence type="ECO:0000313" key="2">
    <source>
        <dbReference type="EMBL" id="KAF0739514.1"/>
    </source>
</evidence>
<feature type="compositionally biased region" description="Basic residues" evidence="1">
    <location>
        <begin position="114"/>
        <end position="125"/>
    </location>
</feature>
<accession>A0A6G0XH38</accession>
<gene>
    <name evidence="2" type="ORF">Ae201684_004697</name>
</gene>
<evidence type="ECO:0000313" key="3">
    <source>
        <dbReference type="Proteomes" id="UP000481153"/>
    </source>
</evidence>
<dbReference type="Proteomes" id="UP000481153">
    <property type="component" value="Unassembled WGS sequence"/>
</dbReference>
<comment type="caution">
    <text evidence="2">The sequence shown here is derived from an EMBL/GenBank/DDBJ whole genome shotgun (WGS) entry which is preliminary data.</text>
</comment>